<proteinExistence type="predicted"/>
<sequence length="189" mass="21157">MMERPKVTLPDPVPPHPLLDGKTEIGRGEYSIVLDKGDDERVYKVISSPADYFLHTAEDRPAGRHFPVVHQDHGIIGRAISGYPFHLLEMEKLYPLELGSETAMLALQLINLYWSACRQWSQLGTEMGRIALHHLAVSPLGLSPNLQAALKSLSDFVDEYQVLPDLLNPDNLMMRKDGTLVFSDPVFIA</sequence>
<reference evidence="2" key="1">
    <citation type="submission" date="2019-12" db="EMBL/GenBank/DDBJ databases">
        <title>Comparative genomics gives insights into the taxonomy of the Azoarcus-Aromatoleum group and reveals separate origins of nif in the plant-associated Azoarcus and non-plant-associated Aromatoleum sub-groups.</title>
        <authorList>
            <person name="Lafos M."/>
            <person name="Maluk M."/>
            <person name="Batista M."/>
            <person name="Junghare M."/>
            <person name="Carmona M."/>
            <person name="Faoro H."/>
            <person name="Cruz L.M."/>
            <person name="Battistoni F."/>
            <person name="De Souza E."/>
            <person name="Pedrosa F."/>
            <person name="Chen W.-M."/>
            <person name="Poole P.S."/>
            <person name="Dixon R.A."/>
            <person name="James E.K."/>
        </authorList>
    </citation>
    <scope>NUCLEOTIDE SEQUENCE</scope>
    <source>
        <strain evidence="2">NSC3</strain>
    </source>
</reference>
<accession>A0A972J978</accession>
<evidence type="ECO:0000313" key="3">
    <source>
        <dbReference type="Proteomes" id="UP000599523"/>
    </source>
</evidence>
<dbReference type="EMBL" id="WTVM01000131">
    <property type="protein sequence ID" value="NMG04554.1"/>
    <property type="molecule type" value="Genomic_DNA"/>
</dbReference>
<name>A0A972J978_9RHOO</name>
<feature type="region of interest" description="Disordered" evidence="1">
    <location>
        <begin position="1"/>
        <end position="20"/>
    </location>
</feature>
<organism evidence="2 3">
    <name type="scientific">Azoarcus taiwanensis</name>
    <dbReference type="NCBI Taxonomy" id="666964"/>
    <lineage>
        <taxon>Bacteria</taxon>
        <taxon>Pseudomonadati</taxon>
        <taxon>Pseudomonadota</taxon>
        <taxon>Betaproteobacteria</taxon>
        <taxon>Rhodocyclales</taxon>
        <taxon>Zoogloeaceae</taxon>
        <taxon>Azoarcus</taxon>
    </lineage>
</organism>
<evidence type="ECO:0000256" key="1">
    <source>
        <dbReference type="SAM" id="MobiDB-lite"/>
    </source>
</evidence>
<keyword evidence="3" id="KW-1185">Reference proteome</keyword>
<protein>
    <submittedName>
        <fullName evidence="2">Uncharacterized protein</fullName>
    </submittedName>
</protein>
<dbReference type="AlphaFoldDB" id="A0A972J978"/>
<evidence type="ECO:0000313" key="2">
    <source>
        <dbReference type="EMBL" id="NMG04554.1"/>
    </source>
</evidence>
<gene>
    <name evidence="2" type="ORF">GPA21_16490</name>
</gene>
<comment type="caution">
    <text evidence="2">The sequence shown here is derived from an EMBL/GenBank/DDBJ whole genome shotgun (WGS) entry which is preliminary data.</text>
</comment>
<dbReference type="Proteomes" id="UP000599523">
    <property type="component" value="Unassembled WGS sequence"/>
</dbReference>